<evidence type="ECO:0000313" key="3">
    <source>
        <dbReference type="Proteomes" id="UP000007015"/>
    </source>
</evidence>
<organism evidence="2 3">
    <name type="scientific">Oryza sativa subsp. indica</name>
    <name type="common">Rice</name>
    <dbReference type="NCBI Taxonomy" id="39946"/>
    <lineage>
        <taxon>Eukaryota</taxon>
        <taxon>Viridiplantae</taxon>
        <taxon>Streptophyta</taxon>
        <taxon>Embryophyta</taxon>
        <taxon>Tracheophyta</taxon>
        <taxon>Spermatophyta</taxon>
        <taxon>Magnoliopsida</taxon>
        <taxon>Liliopsida</taxon>
        <taxon>Poales</taxon>
        <taxon>Poaceae</taxon>
        <taxon>BOP clade</taxon>
        <taxon>Oryzoideae</taxon>
        <taxon>Oryzeae</taxon>
        <taxon>Oryzinae</taxon>
        <taxon>Oryza</taxon>
        <taxon>Oryza sativa</taxon>
    </lineage>
</organism>
<dbReference type="Pfam" id="PF03140">
    <property type="entry name" value="DUF247"/>
    <property type="match status" value="1"/>
</dbReference>
<sequence>MEITSDIIVPEPVSSSIAISLSEKEMEEASPIPEGKLEWCIYKVPEWIKDLSNSQAYQPQVVSLGPFHHGDAKLMPMEKHKERAVQNLVWGTLIRRGIHNPDEFSYEMFFSAVYEVAPSLEAAYGPDLDEQWRGKGNRHRFMEMMVRDGCFFLEVMRLNEAMDAQKAAGTPFDPADPVFSEHGFVYLFRPIQTDMLLMENQLPLLLLKMLARCANYELGDWEMNNKVLHCLWRTDQDGIALHAVGSDLGRHPLDLYHKSFCGVPEHQPGPQMTKPVMPSALELYEAGIRFRATELDVLPGIDFQRGVLTIPTYTVDNFSERVLLNLMAFERLHARTQDNITAYVIFMDNIIDTAKDVALLRKKNILVNGLGSDEEMAELFNNRLSKGAAMSLSSTLNHVHLQVDAHCKKRWNRWRANLKHTYFNNPWAFISFIAALILLLATLLQTSYSVVAYHRPPHS</sequence>
<gene>
    <name evidence="2" type="ORF">OsI_36391</name>
</gene>
<dbReference type="PANTHER" id="PTHR31170:SF18">
    <property type="entry name" value="(WILD MALAYSIAN BANANA) HYPOTHETICAL PROTEIN"/>
    <property type="match status" value="1"/>
</dbReference>
<dbReference type="EMBL" id="CM000136">
    <property type="protein sequence ID" value="EAY81213.1"/>
    <property type="molecule type" value="Genomic_DNA"/>
</dbReference>
<evidence type="ECO:0000313" key="2">
    <source>
        <dbReference type="EMBL" id="EAY81213.1"/>
    </source>
</evidence>
<dbReference type="InterPro" id="IPR004158">
    <property type="entry name" value="DUF247_pln"/>
</dbReference>
<keyword evidence="1" id="KW-1133">Transmembrane helix</keyword>
<dbReference type="OMA" id="LARCANY"/>
<name>A2ZF29_ORYSI</name>
<dbReference type="PANTHER" id="PTHR31170">
    <property type="entry name" value="BNAC04G53230D PROTEIN"/>
    <property type="match status" value="1"/>
</dbReference>
<evidence type="ECO:0000256" key="1">
    <source>
        <dbReference type="SAM" id="Phobius"/>
    </source>
</evidence>
<dbReference type="HOGENOM" id="CLU_020188_0_2_1"/>
<keyword evidence="1" id="KW-0812">Transmembrane</keyword>
<keyword evidence="1" id="KW-0472">Membrane</keyword>
<dbReference type="AlphaFoldDB" id="A2ZF29"/>
<dbReference type="Proteomes" id="UP000007015">
    <property type="component" value="Chromosome 11"/>
</dbReference>
<feature type="transmembrane region" description="Helical" evidence="1">
    <location>
        <begin position="427"/>
        <end position="453"/>
    </location>
</feature>
<dbReference type="Gramene" id="BGIOSGA035397-TA">
    <property type="protein sequence ID" value="BGIOSGA035397-PA"/>
    <property type="gene ID" value="BGIOSGA035397"/>
</dbReference>
<protein>
    <submittedName>
        <fullName evidence="2">Uncharacterized protein</fullName>
    </submittedName>
</protein>
<reference evidence="2 3" key="1">
    <citation type="journal article" date="2005" name="PLoS Biol.">
        <title>The genomes of Oryza sativa: a history of duplications.</title>
        <authorList>
            <person name="Yu J."/>
            <person name="Wang J."/>
            <person name="Lin W."/>
            <person name="Li S."/>
            <person name="Li H."/>
            <person name="Zhou J."/>
            <person name="Ni P."/>
            <person name="Dong W."/>
            <person name="Hu S."/>
            <person name="Zeng C."/>
            <person name="Zhang J."/>
            <person name="Zhang Y."/>
            <person name="Li R."/>
            <person name="Xu Z."/>
            <person name="Li S."/>
            <person name="Li X."/>
            <person name="Zheng H."/>
            <person name="Cong L."/>
            <person name="Lin L."/>
            <person name="Yin J."/>
            <person name="Geng J."/>
            <person name="Li G."/>
            <person name="Shi J."/>
            <person name="Liu J."/>
            <person name="Lv H."/>
            <person name="Li J."/>
            <person name="Wang J."/>
            <person name="Deng Y."/>
            <person name="Ran L."/>
            <person name="Shi X."/>
            <person name="Wang X."/>
            <person name="Wu Q."/>
            <person name="Li C."/>
            <person name="Ren X."/>
            <person name="Wang J."/>
            <person name="Wang X."/>
            <person name="Li D."/>
            <person name="Liu D."/>
            <person name="Zhang X."/>
            <person name="Ji Z."/>
            <person name="Zhao W."/>
            <person name="Sun Y."/>
            <person name="Zhang Z."/>
            <person name="Bao J."/>
            <person name="Han Y."/>
            <person name="Dong L."/>
            <person name="Ji J."/>
            <person name="Chen P."/>
            <person name="Wu S."/>
            <person name="Liu J."/>
            <person name="Xiao Y."/>
            <person name="Bu D."/>
            <person name="Tan J."/>
            <person name="Yang L."/>
            <person name="Ye C."/>
            <person name="Zhang J."/>
            <person name="Xu J."/>
            <person name="Zhou Y."/>
            <person name="Yu Y."/>
            <person name="Zhang B."/>
            <person name="Zhuang S."/>
            <person name="Wei H."/>
            <person name="Liu B."/>
            <person name="Lei M."/>
            <person name="Yu H."/>
            <person name="Li Y."/>
            <person name="Xu H."/>
            <person name="Wei S."/>
            <person name="He X."/>
            <person name="Fang L."/>
            <person name="Zhang Z."/>
            <person name="Zhang Y."/>
            <person name="Huang X."/>
            <person name="Su Z."/>
            <person name="Tong W."/>
            <person name="Li J."/>
            <person name="Tong Z."/>
            <person name="Li S."/>
            <person name="Ye J."/>
            <person name="Wang L."/>
            <person name="Fang L."/>
            <person name="Lei T."/>
            <person name="Chen C."/>
            <person name="Chen H."/>
            <person name="Xu Z."/>
            <person name="Li H."/>
            <person name="Huang H."/>
            <person name="Zhang F."/>
            <person name="Xu H."/>
            <person name="Li N."/>
            <person name="Zhao C."/>
            <person name="Li S."/>
            <person name="Dong L."/>
            <person name="Huang Y."/>
            <person name="Li L."/>
            <person name="Xi Y."/>
            <person name="Qi Q."/>
            <person name="Li W."/>
            <person name="Zhang B."/>
            <person name="Hu W."/>
            <person name="Zhang Y."/>
            <person name="Tian X."/>
            <person name="Jiao Y."/>
            <person name="Liang X."/>
            <person name="Jin J."/>
            <person name="Gao L."/>
            <person name="Zheng W."/>
            <person name="Hao B."/>
            <person name="Liu S."/>
            <person name="Wang W."/>
            <person name="Yuan L."/>
            <person name="Cao M."/>
            <person name="McDermott J."/>
            <person name="Samudrala R."/>
            <person name="Wang J."/>
            <person name="Wong G.K."/>
            <person name="Yang H."/>
        </authorList>
    </citation>
    <scope>NUCLEOTIDE SEQUENCE [LARGE SCALE GENOMIC DNA]</scope>
    <source>
        <strain evidence="3">cv. 93-11</strain>
    </source>
</reference>
<proteinExistence type="predicted"/>
<accession>A2ZF29</accession>
<keyword evidence="3" id="KW-1185">Reference proteome</keyword>
<dbReference type="STRING" id="39946.A2ZF29"/>